<evidence type="ECO:0000256" key="4">
    <source>
        <dbReference type="ARBA" id="ARBA00022643"/>
    </source>
</evidence>
<dbReference type="Proteomes" id="UP000318307">
    <property type="component" value="Unassembled WGS sequence"/>
</dbReference>
<organism evidence="8 9">
    <name type="scientific">Desulfobotulus alkaliphilus</name>
    <dbReference type="NCBI Taxonomy" id="622671"/>
    <lineage>
        <taxon>Bacteria</taxon>
        <taxon>Pseudomonadati</taxon>
        <taxon>Thermodesulfobacteriota</taxon>
        <taxon>Desulfobacteria</taxon>
        <taxon>Desulfobacterales</taxon>
        <taxon>Desulfobacteraceae</taxon>
        <taxon>Desulfobotulus</taxon>
    </lineage>
</organism>
<comment type="caution">
    <text evidence="8">The sequence shown here is derived from an EMBL/GenBank/DDBJ whole genome shotgun (WGS) entry which is preliminary data.</text>
</comment>
<keyword evidence="9" id="KW-1185">Reference proteome</keyword>
<keyword evidence="3 6" id="KW-0285">Flavoprotein</keyword>
<comment type="similarity">
    <text evidence="6">Belongs to the RnfG family.</text>
</comment>
<dbReference type="PANTHER" id="PTHR36118">
    <property type="entry name" value="ION-TRANSLOCATING OXIDOREDUCTASE COMPLEX SUBUNIT G"/>
    <property type="match status" value="1"/>
</dbReference>
<comment type="subunit">
    <text evidence="6">The complex is composed of six subunits: RnfA, RnfB, RnfC, RnfD, RnfE and RnfG.</text>
</comment>
<evidence type="ECO:0000256" key="6">
    <source>
        <dbReference type="HAMAP-Rule" id="MF_00479"/>
    </source>
</evidence>
<evidence type="ECO:0000313" key="9">
    <source>
        <dbReference type="Proteomes" id="UP000318307"/>
    </source>
</evidence>
<evidence type="ECO:0000256" key="2">
    <source>
        <dbReference type="ARBA" id="ARBA00022553"/>
    </source>
</evidence>
<dbReference type="PIRSF" id="PIRSF006091">
    <property type="entry name" value="E_trnsport_RnfG"/>
    <property type="match status" value="1"/>
</dbReference>
<dbReference type="RefSeq" id="WP_144686632.1">
    <property type="nucleotide sequence ID" value="NZ_VLLC01000042.1"/>
</dbReference>
<dbReference type="EMBL" id="VLLC01000042">
    <property type="protein sequence ID" value="TWI64623.1"/>
    <property type="molecule type" value="Genomic_DNA"/>
</dbReference>
<dbReference type="InterPro" id="IPR007329">
    <property type="entry name" value="FMN-bd"/>
</dbReference>
<feature type="domain" description="FMN-binding" evidence="7">
    <location>
        <begin position="92"/>
        <end position="180"/>
    </location>
</feature>
<proteinExistence type="inferred from homology"/>
<dbReference type="InterPro" id="IPR010209">
    <property type="entry name" value="Ion_transpt_RnfG/RsxG"/>
</dbReference>
<evidence type="ECO:0000313" key="8">
    <source>
        <dbReference type="EMBL" id="TWI64623.1"/>
    </source>
</evidence>
<dbReference type="GO" id="GO:0005886">
    <property type="term" value="C:plasma membrane"/>
    <property type="evidence" value="ECO:0007669"/>
    <property type="project" value="UniProtKB-SubCell"/>
</dbReference>
<keyword evidence="6" id="KW-1003">Cell membrane</keyword>
<keyword evidence="4 6" id="KW-0288">FMN</keyword>
<dbReference type="EC" id="7.-.-.-" evidence="6"/>
<evidence type="ECO:0000256" key="1">
    <source>
        <dbReference type="ARBA" id="ARBA00022448"/>
    </source>
</evidence>
<dbReference type="NCBIfam" id="TIGR01947">
    <property type="entry name" value="rnfG"/>
    <property type="match status" value="1"/>
</dbReference>
<protein>
    <recommendedName>
        <fullName evidence="6">Ion-translocating oxidoreductase complex subunit G</fullName>
        <ecNumber evidence="6">7.-.-.-</ecNumber>
    </recommendedName>
    <alternativeName>
        <fullName evidence="6">Rnf electron transport complex subunit G</fullName>
    </alternativeName>
</protein>
<dbReference type="SMART" id="SM00900">
    <property type="entry name" value="FMN_bind"/>
    <property type="match status" value="1"/>
</dbReference>
<comment type="cofactor">
    <cofactor evidence="6">
        <name>FMN</name>
        <dbReference type="ChEBI" id="CHEBI:58210"/>
    </cofactor>
</comment>
<keyword evidence="6" id="KW-1278">Translocase</keyword>
<gene>
    <name evidence="6" type="primary">rnfG</name>
    <name evidence="8" type="ORF">LZ24_03148</name>
</gene>
<dbReference type="NCBIfam" id="NF045876">
    <property type="entry name" value="RnfG_DVU2794"/>
    <property type="match status" value="1"/>
</dbReference>
<keyword evidence="1 6" id="KW-0813">Transport</keyword>
<dbReference type="GO" id="GO:0010181">
    <property type="term" value="F:FMN binding"/>
    <property type="evidence" value="ECO:0007669"/>
    <property type="project" value="InterPro"/>
</dbReference>
<evidence type="ECO:0000256" key="3">
    <source>
        <dbReference type="ARBA" id="ARBA00022630"/>
    </source>
</evidence>
<sequence>MGEMIRMVVTLAILSAVSGGVLAGVQQWTKDPIERQKLANEKAPVIRQILEGTENDPIADRFTLNDGTRDYLIFPGRVNNEPIMVLEDRAQGYSGDVHVMVGFSLKNDTLVGAGVTTHSETPGIGSRAKDDPSFTRQFKGKKAGAPDSLRLDGGSLDSISGATITARAVVQAVERASSAYLRLKPELESSKREKEE</sequence>
<feature type="modified residue" description="FMN phosphoryl threonine" evidence="6">
    <location>
        <position position="163"/>
    </location>
</feature>
<keyword evidence="6" id="KW-0472">Membrane</keyword>
<keyword evidence="2 6" id="KW-0597">Phosphoprotein</keyword>
<comment type="subcellular location">
    <subcellularLocation>
        <location evidence="6">Cell membrane</location>
        <topology evidence="6">Single-pass membrane protein</topology>
    </subcellularLocation>
</comment>
<dbReference type="Pfam" id="PF04205">
    <property type="entry name" value="FMN_bind"/>
    <property type="match status" value="1"/>
</dbReference>
<dbReference type="GO" id="GO:0022900">
    <property type="term" value="P:electron transport chain"/>
    <property type="evidence" value="ECO:0007669"/>
    <property type="project" value="UniProtKB-UniRule"/>
</dbReference>
<evidence type="ECO:0000256" key="5">
    <source>
        <dbReference type="ARBA" id="ARBA00022982"/>
    </source>
</evidence>
<accession>A0A562R717</accession>
<dbReference type="HAMAP" id="MF_00479">
    <property type="entry name" value="RsxG_RnfG"/>
    <property type="match status" value="1"/>
</dbReference>
<keyword evidence="6" id="KW-1133">Transmembrane helix</keyword>
<keyword evidence="5 6" id="KW-0249">Electron transport</keyword>
<evidence type="ECO:0000259" key="7">
    <source>
        <dbReference type="SMART" id="SM00900"/>
    </source>
</evidence>
<keyword evidence="6" id="KW-0812">Transmembrane</keyword>
<dbReference type="PANTHER" id="PTHR36118:SF1">
    <property type="entry name" value="ION-TRANSLOCATING OXIDOREDUCTASE COMPLEX SUBUNIT G"/>
    <property type="match status" value="1"/>
</dbReference>
<reference evidence="8 9" key="1">
    <citation type="submission" date="2019-07" db="EMBL/GenBank/DDBJ databases">
        <title>Genome sequencing of 100 strains of the haloalkaliphilic chemolithoautotrophic sulfur-oxidizing bacterium Thioalkalivibrio.</title>
        <authorList>
            <person name="Muyzer G."/>
        </authorList>
    </citation>
    <scope>NUCLEOTIDE SEQUENCE [LARGE SCALE GENOMIC DNA]</scope>
    <source>
        <strain evidence="8 9">ASO4-4</strain>
    </source>
</reference>
<comment type="function">
    <text evidence="6">Part of a membrane-bound complex that couples electron transfer with translocation of ions across the membrane.</text>
</comment>
<dbReference type="GO" id="GO:0009055">
    <property type="term" value="F:electron transfer activity"/>
    <property type="evidence" value="ECO:0007669"/>
    <property type="project" value="InterPro"/>
</dbReference>
<name>A0A562R717_9BACT</name>
<dbReference type="AlphaFoldDB" id="A0A562R717"/>
<dbReference type="OrthoDB" id="9787579at2"/>